<dbReference type="PANTHER" id="PTHR45947">
    <property type="entry name" value="SULFOQUINOVOSYL TRANSFERASE SQD2"/>
    <property type="match status" value="1"/>
</dbReference>
<dbReference type="Pfam" id="PF13692">
    <property type="entry name" value="Glyco_trans_1_4"/>
    <property type="match status" value="1"/>
</dbReference>
<sequence length="175" mass="18392">MGRKQGLENLVETARLAEERGVPIHIVMLGDGAERKQLGELAAGLDRIIFMDPLPGDEFPLALAAADALLVNELPGVSEMAVPSKLTSYFAAAKPVVAAVGQGGIVASIMGRAQAGPVVESGNPGALLGALKSLSSDIEEQERASRAAKAYWHDHLSAEMALAAWDEILVDVTRR</sequence>
<comment type="caution">
    <text evidence="2">The sequence shown here is derived from an EMBL/GenBank/DDBJ whole genome shotgun (WGS) entry which is preliminary data.</text>
</comment>
<gene>
    <name evidence="2" type="ORF">BKA03_000514</name>
</gene>
<dbReference type="InterPro" id="IPR050194">
    <property type="entry name" value="Glycosyltransferase_grp1"/>
</dbReference>
<evidence type="ECO:0000256" key="1">
    <source>
        <dbReference type="ARBA" id="ARBA00021292"/>
    </source>
</evidence>
<protein>
    <recommendedName>
        <fullName evidence="1">D-inositol 3-phosphate glycosyltransferase</fullName>
    </recommendedName>
</protein>
<name>A0A7Z0CJ58_9MICO</name>
<organism evidence="2 3">
    <name type="scientific">Demequina lutea</name>
    <dbReference type="NCBI Taxonomy" id="431489"/>
    <lineage>
        <taxon>Bacteria</taxon>
        <taxon>Bacillati</taxon>
        <taxon>Actinomycetota</taxon>
        <taxon>Actinomycetes</taxon>
        <taxon>Micrococcales</taxon>
        <taxon>Demequinaceae</taxon>
        <taxon>Demequina</taxon>
    </lineage>
</organism>
<dbReference type="Proteomes" id="UP000547973">
    <property type="component" value="Unassembled WGS sequence"/>
</dbReference>
<dbReference type="PANTHER" id="PTHR45947:SF3">
    <property type="entry name" value="SULFOQUINOVOSYL TRANSFERASE SQD2"/>
    <property type="match status" value="1"/>
</dbReference>
<proteinExistence type="predicted"/>
<dbReference type="Gene3D" id="3.40.50.2000">
    <property type="entry name" value="Glycogen Phosphorylase B"/>
    <property type="match status" value="1"/>
</dbReference>
<accession>A0A7Z0CJ58</accession>
<dbReference type="GO" id="GO:0016757">
    <property type="term" value="F:glycosyltransferase activity"/>
    <property type="evidence" value="ECO:0007669"/>
    <property type="project" value="TreeGrafter"/>
</dbReference>
<keyword evidence="2" id="KW-0808">Transferase</keyword>
<dbReference type="AlphaFoldDB" id="A0A7Z0CJ58"/>
<reference evidence="2 3" key="1">
    <citation type="submission" date="2020-07" db="EMBL/GenBank/DDBJ databases">
        <title>Sequencing the genomes of 1000 actinobacteria strains.</title>
        <authorList>
            <person name="Klenk H.-P."/>
        </authorList>
    </citation>
    <scope>NUCLEOTIDE SEQUENCE [LARGE SCALE GENOMIC DNA]</scope>
    <source>
        <strain evidence="2 3">DSM 19970</strain>
    </source>
</reference>
<evidence type="ECO:0000313" key="3">
    <source>
        <dbReference type="Proteomes" id="UP000547973"/>
    </source>
</evidence>
<dbReference type="SUPFAM" id="SSF53756">
    <property type="entry name" value="UDP-Glycosyltransferase/glycogen phosphorylase"/>
    <property type="match status" value="1"/>
</dbReference>
<evidence type="ECO:0000313" key="2">
    <source>
        <dbReference type="EMBL" id="NYI40395.1"/>
    </source>
</evidence>
<keyword evidence="3" id="KW-1185">Reference proteome</keyword>
<dbReference type="EMBL" id="JACBZO010000001">
    <property type="protein sequence ID" value="NYI40395.1"/>
    <property type="molecule type" value="Genomic_DNA"/>
</dbReference>